<dbReference type="SUPFAM" id="SSF50156">
    <property type="entry name" value="PDZ domain-like"/>
    <property type="match status" value="3"/>
</dbReference>
<evidence type="ECO:0000256" key="11">
    <source>
        <dbReference type="SAM" id="Phobius"/>
    </source>
</evidence>
<feature type="transmembrane region" description="Helical" evidence="11">
    <location>
        <begin position="475"/>
        <end position="501"/>
    </location>
</feature>
<reference evidence="13 14" key="1">
    <citation type="submission" date="2021-02" db="EMBL/GenBank/DDBJ databases">
        <title>De Novo genome assembly of isolated myxobacteria.</title>
        <authorList>
            <person name="Stevens D.C."/>
        </authorList>
    </citation>
    <scope>NUCLEOTIDE SEQUENCE [LARGE SCALE GENOMIC DNA]</scope>
    <source>
        <strain evidence="13 14">SCHIC003</strain>
    </source>
</reference>
<dbReference type="NCBIfam" id="TIGR00054">
    <property type="entry name" value="RIP metalloprotease RseP"/>
    <property type="match status" value="1"/>
</dbReference>
<comment type="cofactor">
    <cofactor evidence="1">
        <name>Zn(2+)</name>
        <dbReference type="ChEBI" id="CHEBI:29105"/>
    </cofactor>
</comment>
<proteinExistence type="inferred from homology"/>
<evidence type="ECO:0000313" key="14">
    <source>
        <dbReference type="Proteomes" id="UP000663090"/>
    </source>
</evidence>
<dbReference type="Proteomes" id="UP000663090">
    <property type="component" value="Chromosome"/>
</dbReference>
<dbReference type="CDD" id="cd23081">
    <property type="entry name" value="cpPDZ_EcRseP-like"/>
    <property type="match status" value="1"/>
</dbReference>
<comment type="similarity">
    <text evidence="3">Belongs to the peptidase M50B family.</text>
</comment>
<keyword evidence="7" id="KW-0862">Zinc</keyword>
<organism evidence="13 14">
    <name type="scientific">Myxococcus landrumensis</name>
    <dbReference type="NCBI Taxonomy" id="2813577"/>
    <lineage>
        <taxon>Bacteria</taxon>
        <taxon>Pseudomonadati</taxon>
        <taxon>Myxococcota</taxon>
        <taxon>Myxococcia</taxon>
        <taxon>Myxococcales</taxon>
        <taxon>Cystobacterineae</taxon>
        <taxon>Myxococcaceae</taxon>
        <taxon>Myxococcus</taxon>
    </lineage>
</organism>
<dbReference type="CDD" id="cd06163">
    <property type="entry name" value="S2P-M50_PDZ_RseP-like"/>
    <property type="match status" value="1"/>
</dbReference>
<feature type="transmembrane region" description="Helical" evidence="11">
    <location>
        <begin position="98"/>
        <end position="120"/>
    </location>
</feature>
<evidence type="ECO:0000256" key="2">
    <source>
        <dbReference type="ARBA" id="ARBA00004141"/>
    </source>
</evidence>
<feature type="transmembrane region" description="Helical" evidence="11">
    <location>
        <begin position="522"/>
        <end position="540"/>
    </location>
</feature>
<dbReference type="Pfam" id="PF17820">
    <property type="entry name" value="PDZ_6"/>
    <property type="match status" value="3"/>
</dbReference>
<keyword evidence="6" id="KW-0378">Hydrolase</keyword>
<keyword evidence="9 13" id="KW-0482">Metalloprotease</keyword>
<keyword evidence="4" id="KW-0645">Protease</keyword>
<feature type="transmembrane region" description="Helical" evidence="11">
    <location>
        <begin position="6"/>
        <end position="28"/>
    </location>
</feature>
<feature type="domain" description="PDZ" evidence="12">
    <location>
        <begin position="289"/>
        <end position="342"/>
    </location>
</feature>
<evidence type="ECO:0000256" key="10">
    <source>
        <dbReference type="ARBA" id="ARBA00023136"/>
    </source>
</evidence>
<dbReference type="InterPro" id="IPR008915">
    <property type="entry name" value="Peptidase_M50"/>
</dbReference>
<evidence type="ECO:0000256" key="9">
    <source>
        <dbReference type="ARBA" id="ARBA00023049"/>
    </source>
</evidence>
<keyword evidence="10 11" id="KW-0472">Membrane</keyword>
<protein>
    <submittedName>
        <fullName evidence="13">RIP metalloprotease RseP</fullName>
    </submittedName>
</protein>
<dbReference type="InterPro" id="IPR041489">
    <property type="entry name" value="PDZ_6"/>
</dbReference>
<dbReference type="InterPro" id="IPR036034">
    <property type="entry name" value="PDZ_sf"/>
</dbReference>
<evidence type="ECO:0000256" key="1">
    <source>
        <dbReference type="ARBA" id="ARBA00001947"/>
    </source>
</evidence>
<dbReference type="GO" id="GO:0008237">
    <property type="term" value="F:metallopeptidase activity"/>
    <property type="evidence" value="ECO:0007669"/>
    <property type="project" value="UniProtKB-KW"/>
</dbReference>
<evidence type="ECO:0000256" key="5">
    <source>
        <dbReference type="ARBA" id="ARBA00022692"/>
    </source>
</evidence>
<keyword evidence="8 11" id="KW-1133">Transmembrane helix</keyword>
<keyword evidence="14" id="KW-1185">Reference proteome</keyword>
<dbReference type="InterPro" id="IPR001478">
    <property type="entry name" value="PDZ"/>
</dbReference>
<evidence type="ECO:0000313" key="13">
    <source>
        <dbReference type="EMBL" id="QSQ16661.1"/>
    </source>
</evidence>
<dbReference type="PROSITE" id="PS50106">
    <property type="entry name" value="PDZ"/>
    <property type="match status" value="2"/>
</dbReference>
<evidence type="ECO:0000256" key="3">
    <source>
        <dbReference type="ARBA" id="ARBA00007931"/>
    </source>
</evidence>
<dbReference type="PANTHER" id="PTHR42837:SF2">
    <property type="entry name" value="MEMBRANE METALLOPROTEASE ARASP2, CHLOROPLASTIC-RELATED"/>
    <property type="match status" value="1"/>
</dbReference>
<keyword evidence="5 11" id="KW-0812">Transmembrane</keyword>
<sequence>MPSLQNLGFFILLLGVLVTVHELGHFLVAKACGVKVLKFSIGFGPKLIGFVKGETEYQIAILPLGGFVKMAGDLPHEELGPDEAKRGFLAQPPWKRGLIVLAGPAFNLIFPVIVYFFVFLGPHQATSTLVGYVEPGMPASAAGLRPGDRVMSVEGVPVRTFEDMRDTFVGRFERPIPLVVERDGKPVTLTVSPIKSTETSPIDTVERGLIGVLPLAKPPMVGVPPGSPAEAAGLRTFDRVLSVNGTHVPDEARLYQELGRHPEGEPLKVVVRRMQVVEAGVVKGQVSNVVEVTVPRQPGVGLAALGAEPADLYVATVVPGSAADKAGLKQGDRVVSLNGEALPSFRMLDVKLSGAEAKPFSLTWRGVGGEQTQTLSQAPLTAEDSMGQETTKLSLGARGWALLDADVAKADEVTVHLGPGAALKQAAIVVPKIVGQMVKVLAGLVTRDVPLSTVGGPIMMYQLAAKSAEQGLDSFLNLMAIISINLGVMNLLPIPVLDGFALLSAAWEGIRRRPIPVRVREAANMVGLALLILLMLLVFTNDITR</sequence>
<dbReference type="Gene3D" id="2.30.42.10">
    <property type="match status" value="3"/>
</dbReference>
<name>A0ABX7NCX9_9BACT</name>
<gene>
    <name evidence="13" type="primary">rseP</name>
    <name evidence="13" type="ORF">JY572_11695</name>
</gene>
<dbReference type="EMBL" id="CP071091">
    <property type="protein sequence ID" value="QSQ16661.1"/>
    <property type="molecule type" value="Genomic_DNA"/>
</dbReference>
<dbReference type="PANTHER" id="PTHR42837">
    <property type="entry name" value="REGULATOR OF SIGMA-E PROTEASE RSEP"/>
    <property type="match status" value="1"/>
</dbReference>
<evidence type="ECO:0000256" key="8">
    <source>
        <dbReference type="ARBA" id="ARBA00022989"/>
    </source>
</evidence>
<evidence type="ECO:0000256" key="7">
    <source>
        <dbReference type="ARBA" id="ARBA00022833"/>
    </source>
</evidence>
<evidence type="ECO:0000256" key="4">
    <source>
        <dbReference type="ARBA" id="ARBA00022670"/>
    </source>
</evidence>
<comment type="subcellular location">
    <subcellularLocation>
        <location evidence="2">Membrane</location>
        <topology evidence="2">Multi-pass membrane protein</topology>
    </subcellularLocation>
</comment>
<evidence type="ECO:0000259" key="12">
    <source>
        <dbReference type="PROSITE" id="PS50106"/>
    </source>
</evidence>
<evidence type="ECO:0000256" key="6">
    <source>
        <dbReference type="ARBA" id="ARBA00022801"/>
    </source>
</evidence>
<feature type="domain" description="PDZ" evidence="12">
    <location>
        <begin position="129"/>
        <end position="195"/>
    </location>
</feature>
<accession>A0ABX7NCX9</accession>
<dbReference type="Pfam" id="PF02163">
    <property type="entry name" value="Peptidase_M50"/>
    <property type="match status" value="1"/>
</dbReference>
<dbReference type="RefSeq" id="WP_206718307.1">
    <property type="nucleotide sequence ID" value="NZ_CP071091.1"/>
</dbReference>
<dbReference type="SMART" id="SM00228">
    <property type="entry name" value="PDZ"/>
    <property type="match status" value="3"/>
</dbReference>
<dbReference type="InterPro" id="IPR004387">
    <property type="entry name" value="Pept_M50_Zn"/>
</dbReference>